<dbReference type="Proteomes" id="UP000031980">
    <property type="component" value="Unassembled WGS sequence"/>
</dbReference>
<dbReference type="InterPro" id="IPR047786">
    <property type="entry name" value="Mfa1_fim"/>
</dbReference>
<dbReference type="Gene3D" id="2.60.40.2580">
    <property type="match status" value="1"/>
</dbReference>
<accession>A0A0C3NK31</accession>
<name>A0A0C3NK31_9PORP</name>
<dbReference type="GO" id="GO:0009418">
    <property type="term" value="C:pilus shaft"/>
    <property type="evidence" value="ECO:0007669"/>
    <property type="project" value="InterPro"/>
</dbReference>
<evidence type="ECO:0000313" key="3">
    <source>
        <dbReference type="Proteomes" id="UP000031980"/>
    </source>
</evidence>
<dbReference type="InterPro" id="IPR029140">
    <property type="entry name" value="Mfa1_C"/>
</dbReference>
<gene>
    <name evidence="2" type="ORF">BA92_01450</name>
</gene>
<feature type="domain" description="Minor fimbrium subunit Mfa1 C-terminal" evidence="1">
    <location>
        <begin position="475"/>
        <end position="552"/>
    </location>
</feature>
<dbReference type="EMBL" id="JPIU01000025">
    <property type="protein sequence ID" value="KIO46567.1"/>
    <property type="molecule type" value="Genomic_DNA"/>
</dbReference>
<protein>
    <recommendedName>
        <fullName evidence="1">Minor fimbrium subunit Mfa1 C-terminal domain-containing protein</fullName>
    </recommendedName>
</protein>
<comment type="caution">
    <text evidence="2">The sequence shown here is derived from an EMBL/GenBank/DDBJ whole genome shotgun (WGS) entry which is preliminary data.</text>
</comment>
<keyword evidence="3" id="KW-1185">Reference proteome</keyword>
<dbReference type="NCBIfam" id="NF038041">
    <property type="entry name" value="fim_Mfa1_fam"/>
    <property type="match status" value="1"/>
</dbReference>
<evidence type="ECO:0000259" key="1">
    <source>
        <dbReference type="Pfam" id="PF15495"/>
    </source>
</evidence>
<evidence type="ECO:0000313" key="2">
    <source>
        <dbReference type="EMBL" id="KIO46567.1"/>
    </source>
</evidence>
<dbReference type="AlphaFoldDB" id="A0A0C3NK31"/>
<dbReference type="PROSITE" id="PS51257">
    <property type="entry name" value="PROKAR_LIPOPROTEIN"/>
    <property type="match status" value="1"/>
</dbReference>
<sequence>MKKNFLFISVLVSLFIAGCSRDEIAPNEEDVGNGKANTSYIAVNLVSSDVTRARAASGYQDGEDYENKVTKVRFYFFTENGAATDVKLQGSTYVNYYDWPNVEQIGGTIDTDDIESKLKATIVISTKSGDKLPQMMAAVLNPTTNLGNESKSLDDLKAISKDYASDDFTKEGSFVMFNSVYGNNGAEVCAVPVKAENLCKEESEAKLHPVTIYVERSVAKVTVSLGGAVKLAGTDKLPLKDKKGNALTADGKQVYLTLEGWALTAETDNSRLVKKINPTWPSDWWNGTHRSFWAMNSSNAKNKYNKYADIPNAIDTVLYTNENAAKADGSDVAELAKTKVILKGFLCNEDGSRLTLVRHMGSHYADTYSEIPSENLPLLKASILAQLKANGYNYYYGNSTTRTQIGTDDLQIVIAKQLEEENSTNNCYVYAQLTEVAKKKTWYNSADQTVTETIKADTINEKLKNKNIIDWALVWKSGMTYYYYEIIHNGEGENATKGVVRNHVYKTNVTGIAGFGTPVYDPEQVIYPEKPDPNDHYIAAEVKILSWRIVNNDYTLDW</sequence>
<proteinExistence type="predicted"/>
<dbReference type="RefSeq" id="WP_041504756.1">
    <property type="nucleotide sequence ID" value="NZ_JPIU01000025.1"/>
</dbReference>
<dbReference type="Pfam" id="PF15495">
    <property type="entry name" value="Fimbrillin_C"/>
    <property type="match status" value="1"/>
</dbReference>
<organism evidence="2 3">
    <name type="scientific">Sanguibacteroides justesenii</name>
    <dbReference type="NCBI Taxonomy" id="1547597"/>
    <lineage>
        <taxon>Bacteria</taxon>
        <taxon>Pseudomonadati</taxon>
        <taxon>Bacteroidota</taxon>
        <taxon>Bacteroidia</taxon>
        <taxon>Bacteroidales</taxon>
        <taxon>Porphyromonadaceae</taxon>
        <taxon>Sanguibacteroides</taxon>
    </lineage>
</organism>
<dbReference type="Gene3D" id="2.60.40.3690">
    <property type="match status" value="1"/>
</dbReference>
<reference evidence="2 3" key="1">
    <citation type="submission" date="2014-07" db="EMBL/GenBank/DDBJ databases">
        <title>Porphyromonadaceae bacterium OUH 308042 = ATCC BAA-2681 = DSM 28342 draft genome.</title>
        <authorList>
            <person name="Sydenham T.V."/>
            <person name="Hasman H."/>
            <person name="Justensen U.S."/>
        </authorList>
    </citation>
    <scope>NUCLEOTIDE SEQUENCE [LARGE SCALE GENOMIC DNA]</scope>
    <source>
        <strain evidence="2 3">OUH 308042</strain>
    </source>
</reference>